<keyword evidence="4" id="KW-1185">Reference proteome</keyword>
<dbReference type="RefSeq" id="XP_062633054.1">
    <property type="nucleotide sequence ID" value="XM_062778557.1"/>
</dbReference>
<dbReference type="InterPro" id="IPR013087">
    <property type="entry name" value="Znf_C2H2_type"/>
</dbReference>
<feature type="domain" description="C2H2-type" evidence="2">
    <location>
        <begin position="27"/>
        <end position="49"/>
    </location>
</feature>
<dbReference type="Proteomes" id="UP001302676">
    <property type="component" value="Unassembled WGS sequence"/>
</dbReference>
<feature type="region of interest" description="Disordered" evidence="1">
    <location>
        <begin position="241"/>
        <end position="260"/>
    </location>
</feature>
<dbReference type="InterPro" id="IPR040025">
    <property type="entry name" value="Znf622/Rei1/Reh1"/>
</dbReference>
<feature type="compositionally biased region" description="Polar residues" evidence="1">
    <location>
        <begin position="282"/>
        <end position="307"/>
    </location>
</feature>
<dbReference type="GeneID" id="87815170"/>
<dbReference type="PANTHER" id="PTHR13182:SF8">
    <property type="entry name" value="CYTOPLASMIC 60S SUBUNIT BIOGENESIS FACTOR ZNF622"/>
    <property type="match status" value="1"/>
</dbReference>
<evidence type="ECO:0000256" key="1">
    <source>
        <dbReference type="SAM" id="MobiDB-lite"/>
    </source>
</evidence>
<feature type="region of interest" description="Disordered" evidence="1">
    <location>
        <begin position="61"/>
        <end position="125"/>
    </location>
</feature>
<protein>
    <submittedName>
        <fullName evidence="3">C2H2 type zinc-finger-domain-containing protein</fullName>
    </submittedName>
</protein>
<feature type="compositionally biased region" description="Acidic residues" evidence="1">
    <location>
        <begin position="102"/>
        <end position="125"/>
    </location>
</feature>
<organism evidence="3 4">
    <name type="scientific">Dichotomopilus funicola</name>
    <dbReference type="NCBI Taxonomy" id="1934379"/>
    <lineage>
        <taxon>Eukaryota</taxon>
        <taxon>Fungi</taxon>
        <taxon>Dikarya</taxon>
        <taxon>Ascomycota</taxon>
        <taxon>Pezizomycotina</taxon>
        <taxon>Sordariomycetes</taxon>
        <taxon>Sordariomycetidae</taxon>
        <taxon>Sordariales</taxon>
        <taxon>Chaetomiaceae</taxon>
        <taxon>Dichotomopilus</taxon>
    </lineage>
</organism>
<dbReference type="GO" id="GO:0030687">
    <property type="term" value="C:preribosome, large subunit precursor"/>
    <property type="evidence" value="ECO:0007669"/>
    <property type="project" value="TreeGrafter"/>
</dbReference>
<dbReference type="SUPFAM" id="SSF57667">
    <property type="entry name" value="beta-beta-alpha zinc fingers"/>
    <property type="match status" value="1"/>
</dbReference>
<dbReference type="InterPro" id="IPR041661">
    <property type="entry name" value="ZN622/Rei1/Reh1_Znf-C2H2"/>
</dbReference>
<feature type="compositionally biased region" description="Basic residues" evidence="1">
    <location>
        <begin position="72"/>
        <end position="85"/>
    </location>
</feature>
<evidence type="ECO:0000313" key="3">
    <source>
        <dbReference type="EMBL" id="KAK4139683.1"/>
    </source>
</evidence>
<accession>A0AAN6UUZ5</accession>
<dbReference type="Pfam" id="PF12756">
    <property type="entry name" value="zf-C2H2_2"/>
    <property type="match status" value="1"/>
</dbReference>
<comment type="caution">
    <text evidence="3">The sequence shown here is derived from an EMBL/GenBank/DDBJ whole genome shotgun (WGS) entry which is preliminary data.</text>
</comment>
<dbReference type="EMBL" id="MU853653">
    <property type="protein sequence ID" value="KAK4139683.1"/>
    <property type="molecule type" value="Genomic_DNA"/>
</dbReference>
<keyword evidence="3" id="KW-0863">Zinc-finger</keyword>
<reference evidence="3" key="1">
    <citation type="journal article" date="2023" name="Mol. Phylogenet. Evol.">
        <title>Genome-scale phylogeny and comparative genomics of the fungal order Sordariales.</title>
        <authorList>
            <person name="Hensen N."/>
            <person name="Bonometti L."/>
            <person name="Westerberg I."/>
            <person name="Brannstrom I.O."/>
            <person name="Guillou S."/>
            <person name="Cros-Aarteil S."/>
            <person name="Calhoun S."/>
            <person name="Haridas S."/>
            <person name="Kuo A."/>
            <person name="Mondo S."/>
            <person name="Pangilinan J."/>
            <person name="Riley R."/>
            <person name="LaButti K."/>
            <person name="Andreopoulos B."/>
            <person name="Lipzen A."/>
            <person name="Chen C."/>
            <person name="Yan M."/>
            <person name="Daum C."/>
            <person name="Ng V."/>
            <person name="Clum A."/>
            <person name="Steindorff A."/>
            <person name="Ohm R.A."/>
            <person name="Martin F."/>
            <person name="Silar P."/>
            <person name="Natvig D.O."/>
            <person name="Lalanne C."/>
            <person name="Gautier V."/>
            <person name="Ament-Velasquez S.L."/>
            <person name="Kruys A."/>
            <person name="Hutchinson M.I."/>
            <person name="Powell A.J."/>
            <person name="Barry K."/>
            <person name="Miller A.N."/>
            <person name="Grigoriev I.V."/>
            <person name="Debuchy R."/>
            <person name="Gladieux P."/>
            <person name="Hiltunen Thoren M."/>
            <person name="Johannesson H."/>
        </authorList>
    </citation>
    <scope>NUCLEOTIDE SEQUENCE</scope>
    <source>
        <strain evidence="3">CBS 141.50</strain>
    </source>
</reference>
<keyword evidence="3" id="KW-0479">Metal-binding</keyword>
<dbReference type="GO" id="GO:0008270">
    <property type="term" value="F:zinc ion binding"/>
    <property type="evidence" value="ECO:0007669"/>
    <property type="project" value="UniProtKB-KW"/>
</dbReference>
<feature type="region of interest" description="Disordered" evidence="1">
    <location>
        <begin position="267"/>
        <end position="318"/>
    </location>
</feature>
<dbReference type="AlphaFoldDB" id="A0AAN6UUZ5"/>
<name>A0AAN6UUZ5_9PEZI</name>
<evidence type="ECO:0000259" key="2">
    <source>
        <dbReference type="PROSITE" id="PS00028"/>
    </source>
</evidence>
<dbReference type="PANTHER" id="PTHR13182">
    <property type="entry name" value="ZINC FINGER PROTEIN 622"/>
    <property type="match status" value="1"/>
</dbReference>
<proteinExistence type="predicted"/>
<feature type="compositionally biased region" description="Low complexity" evidence="1">
    <location>
        <begin position="308"/>
        <end position="318"/>
    </location>
</feature>
<dbReference type="PROSITE" id="PS00028">
    <property type="entry name" value="ZINC_FINGER_C2H2_1"/>
    <property type="match status" value="1"/>
</dbReference>
<dbReference type="GO" id="GO:0042273">
    <property type="term" value="P:ribosomal large subunit biogenesis"/>
    <property type="evidence" value="ECO:0007669"/>
    <property type="project" value="TreeGrafter"/>
</dbReference>
<sequence length="391" mass="43690">MDGSDTATVASDEIPIVTPSPESLLQCRLCNLSFDTPGDKRQHAKSEWHVYQIRCRVAEPGTVVSPPDVKSGTRHSDRRLKRRQKQGFEPGELSEQSGPSDVLEENGDNDIDAEFSENDSLSEDDNEVEFIPEECLFCDSSSEDFASNVSHMHQAHSLLIPFQSSLVVDLQTVIWFLHMVIFRYRECICCGRRRRTVEAIQQHMTTKGHCRVEVTEETRGFYHPELSQHVDLRDKAAGLGSAVHHQEDGTLRLPSGKILSHRNSHIDTTISRRQPKPPAHPDTSTSLPEPTPHADNNSQSNPSDGGVTTTTLQPPQTQLQTQLGRLRAGDQLSLAHLSEAQQRSVLVARRKGVDEARRVERRSRGRADAVGNKVAVHTKYYKQEVPVYMGG</sequence>
<reference evidence="3" key="2">
    <citation type="submission" date="2023-05" db="EMBL/GenBank/DDBJ databases">
        <authorList>
            <consortium name="Lawrence Berkeley National Laboratory"/>
            <person name="Steindorff A."/>
            <person name="Hensen N."/>
            <person name="Bonometti L."/>
            <person name="Westerberg I."/>
            <person name="Brannstrom I.O."/>
            <person name="Guillou S."/>
            <person name="Cros-Aarteil S."/>
            <person name="Calhoun S."/>
            <person name="Haridas S."/>
            <person name="Kuo A."/>
            <person name="Mondo S."/>
            <person name="Pangilinan J."/>
            <person name="Riley R."/>
            <person name="Labutti K."/>
            <person name="Andreopoulos B."/>
            <person name="Lipzen A."/>
            <person name="Chen C."/>
            <person name="Yanf M."/>
            <person name="Daum C."/>
            <person name="Ng V."/>
            <person name="Clum A."/>
            <person name="Ohm R."/>
            <person name="Martin F."/>
            <person name="Silar P."/>
            <person name="Natvig D."/>
            <person name="Lalanne C."/>
            <person name="Gautier V."/>
            <person name="Ament-Velasquez S.L."/>
            <person name="Kruys A."/>
            <person name="Hutchinson M.I."/>
            <person name="Powell A.J."/>
            <person name="Barry K."/>
            <person name="Miller A.N."/>
            <person name="Grigoriev I.V."/>
            <person name="Debuchy R."/>
            <person name="Gladieux P."/>
            <person name="Thoren M.H."/>
            <person name="Johannesson H."/>
        </authorList>
    </citation>
    <scope>NUCLEOTIDE SEQUENCE</scope>
    <source>
        <strain evidence="3">CBS 141.50</strain>
    </source>
</reference>
<gene>
    <name evidence="3" type="ORF">C8A04DRAFT_15622</name>
</gene>
<dbReference type="InterPro" id="IPR036236">
    <property type="entry name" value="Znf_C2H2_sf"/>
</dbReference>
<evidence type="ECO:0000313" key="4">
    <source>
        <dbReference type="Proteomes" id="UP001302676"/>
    </source>
</evidence>
<keyword evidence="3" id="KW-0862">Zinc</keyword>